<dbReference type="Proteomes" id="UP000824214">
    <property type="component" value="Unassembled WGS sequence"/>
</dbReference>
<comment type="caution">
    <text evidence="1">The sequence shown here is derived from an EMBL/GenBank/DDBJ whole genome shotgun (WGS) entry which is preliminary data.</text>
</comment>
<sequence>MRSLEDISKTNPKKPLLLTVDGKEYYRCPIHTHLIRVGENLSELMRQYVLPYFEEGDCVYISEKIVSLCQKDIIPKESVKISRLAKFLSRFASTNDSAGIGVHNVYKMQVAIMLCGKPMVLYAALAAGVGRVFGKRGVFYEITGPQVAGLDGFYSTYFEDYKNFGILSPKEPDKAAAKVEEETGIHCCIADINDFGGEVLAVSPKSPMDKPLLQKLLKDNPAGNGHEMTPFVLMREKKD</sequence>
<dbReference type="GO" id="GO:0016874">
    <property type="term" value="F:ligase activity"/>
    <property type="evidence" value="ECO:0007669"/>
    <property type="project" value="UniProtKB-KW"/>
</dbReference>
<evidence type="ECO:0000313" key="1">
    <source>
        <dbReference type="EMBL" id="HJB37498.1"/>
    </source>
</evidence>
<reference evidence="1" key="2">
    <citation type="submission" date="2021-04" db="EMBL/GenBank/DDBJ databases">
        <authorList>
            <person name="Gilroy R."/>
        </authorList>
    </citation>
    <scope>NUCLEOTIDE SEQUENCE</scope>
    <source>
        <strain evidence="1">ChiBcolR8-3208</strain>
    </source>
</reference>
<protein>
    <submittedName>
        <fullName evidence="1">F420-0--gamma-glutamyl ligase</fullName>
    </submittedName>
</protein>
<gene>
    <name evidence="1" type="ORF">H9942_05465</name>
</gene>
<keyword evidence="1" id="KW-0436">Ligase</keyword>
<dbReference type="EMBL" id="DWXZ01000115">
    <property type="protein sequence ID" value="HJB37498.1"/>
    <property type="molecule type" value="Genomic_DNA"/>
</dbReference>
<reference evidence="1" key="1">
    <citation type="journal article" date="2021" name="PeerJ">
        <title>Extensive microbial diversity within the chicken gut microbiome revealed by metagenomics and culture.</title>
        <authorList>
            <person name="Gilroy R."/>
            <person name="Ravi A."/>
            <person name="Getino M."/>
            <person name="Pursley I."/>
            <person name="Horton D.L."/>
            <person name="Alikhan N.F."/>
            <person name="Baker D."/>
            <person name="Gharbi K."/>
            <person name="Hall N."/>
            <person name="Watson M."/>
            <person name="Adriaenssens E.M."/>
            <person name="Foster-Nyarko E."/>
            <person name="Jarju S."/>
            <person name="Secka A."/>
            <person name="Antonio M."/>
            <person name="Oren A."/>
            <person name="Chaudhuri R.R."/>
            <person name="La Ragione R."/>
            <person name="Hildebrand F."/>
            <person name="Pallen M.J."/>
        </authorList>
    </citation>
    <scope>NUCLEOTIDE SEQUENCE</scope>
    <source>
        <strain evidence="1">ChiBcolR8-3208</strain>
    </source>
</reference>
<dbReference type="Gene3D" id="3.30.1330.100">
    <property type="entry name" value="CofE-like"/>
    <property type="match status" value="1"/>
</dbReference>
<evidence type="ECO:0000313" key="2">
    <source>
        <dbReference type="Proteomes" id="UP000824214"/>
    </source>
</evidence>
<name>A0A9D2LYC8_9FIRM</name>
<dbReference type="AlphaFoldDB" id="A0A9D2LYC8"/>
<organism evidence="1 2">
    <name type="scientific">Candidatus Acutalibacter ornithocaccae</name>
    <dbReference type="NCBI Taxonomy" id="2838416"/>
    <lineage>
        <taxon>Bacteria</taxon>
        <taxon>Bacillati</taxon>
        <taxon>Bacillota</taxon>
        <taxon>Clostridia</taxon>
        <taxon>Eubacteriales</taxon>
        <taxon>Acutalibacteraceae</taxon>
        <taxon>Acutalibacter</taxon>
    </lineage>
</organism>
<dbReference type="SUPFAM" id="SSF144010">
    <property type="entry name" value="CofE-like"/>
    <property type="match status" value="1"/>
</dbReference>
<proteinExistence type="predicted"/>
<accession>A0A9D2LYC8</accession>